<dbReference type="PROSITE" id="PS50043">
    <property type="entry name" value="HTH_LUXR_2"/>
    <property type="match status" value="1"/>
</dbReference>
<dbReference type="PRINTS" id="PR00038">
    <property type="entry name" value="HTHLUXR"/>
</dbReference>
<dbReference type="InterPro" id="IPR059106">
    <property type="entry name" value="WHD_MalT"/>
</dbReference>
<dbReference type="InterPro" id="IPR011990">
    <property type="entry name" value="TPR-like_helical_dom_sf"/>
</dbReference>
<dbReference type="EMBL" id="BIFQ01000002">
    <property type="protein sequence ID" value="GCE10112.1"/>
    <property type="molecule type" value="Genomic_DNA"/>
</dbReference>
<sequence length="866" mass="96711">MLALGPYPLVLLSATAGFGKTTLLASWARLQQSPVAWLQLDALDNDPARFWLSLLTAMRVCWPYLGESLLAQLNALQPPLLLSLATTLINEIAQEKQNIMLVLDDYHIVENPLIQQVITFLVEHAPSHFHLLLASRVDPDLPLARWRFRGLLGELRTSELRLNAVEAAHYVQRVAGQVLSEETLNRLLERTEGWIAGMQLAALSLRGQADPTSVLPSLSGKQRFLLDYVQDEILAQQAPEVRHFLLRASILERLQADLCQAVLSEPNSQMLLEQAERSNLFLVALDEDRQWFRFHTLFREALLALLCEQEPETLPGLHQRAGIWLAEHEQLHEAINHLLTAQDYPTAAQLIRRFISPQHWRNEYRTLLTWLEWLPREEVLAHPDLSFWWAFSLILTSLHRLSDPGLSVTILAALQQAEEGFRAAGNVYGVGQVHTMRMIVSANQGDFSTSIEEARLALDVLPAHDRQWRYRALAGAALGSVFHGDLRAAYEQAQEALTLSTAARWLPSMQDAAVYLGEVYLRRGELGQAASYFRQSQAFAEEYLHLSQLQLVQASGLRLNHYDRMALYCLAAIAYARNEIDEARSTMQNALKQGPMVFFPTLTPGFLLQLRLALTPGSPVSARTLLQQHVTDAKLPLERREANLAEAWLALKQGNLAHTQRWAAQLLAGSDGDYPYIRRCEEQLLLARLCLAEGRADEALAQLSILQADGEAHEHVTVLLETLVLTTLAHQALGASNLAQGSLREALTRAQPEENLRLFLDEGDALVPLLAALLPDLQDQPLHDFVARLLSAAMPAQTSSDLLETLTPQETRVLHLLAAGFSNQQIAEELVITLVTAKKHVSNILGKLNVSSRTQALAQARKRGLL</sequence>
<dbReference type="InterPro" id="IPR000792">
    <property type="entry name" value="Tscrpt_reg_LuxR_C"/>
</dbReference>
<dbReference type="SUPFAM" id="SSF48452">
    <property type="entry name" value="TPR-like"/>
    <property type="match status" value="2"/>
</dbReference>
<proteinExistence type="predicted"/>
<evidence type="ECO:0000313" key="7">
    <source>
        <dbReference type="Proteomes" id="UP000287224"/>
    </source>
</evidence>
<reference evidence="7" key="1">
    <citation type="submission" date="2018-12" db="EMBL/GenBank/DDBJ databases">
        <title>Tengunoibacter tsumagoiensis gen. nov., sp. nov., Dictyobacter kobayashii sp. nov., D. alpinus sp. nov., and D. joshuensis sp. nov. and description of Dictyobacteraceae fam. nov. within the order Ktedonobacterales isolated from Tengu-no-mugimeshi.</title>
        <authorList>
            <person name="Wang C.M."/>
            <person name="Zheng Y."/>
            <person name="Sakai Y."/>
            <person name="Toyoda A."/>
            <person name="Minakuchi Y."/>
            <person name="Abe K."/>
            <person name="Yokota A."/>
            <person name="Yabe S."/>
        </authorList>
    </citation>
    <scope>NUCLEOTIDE SEQUENCE [LARGE SCALE GENOMIC DNA]</scope>
    <source>
        <strain evidence="7">S-27</strain>
    </source>
</reference>
<dbReference type="InterPro" id="IPR016032">
    <property type="entry name" value="Sig_transdc_resp-reg_C-effctor"/>
</dbReference>
<evidence type="ECO:0000256" key="3">
    <source>
        <dbReference type="ARBA" id="ARBA00023163"/>
    </source>
</evidence>
<keyword evidence="2" id="KW-0238">DNA-binding</keyword>
<dbReference type="InterPro" id="IPR027417">
    <property type="entry name" value="P-loop_NTPase"/>
</dbReference>
<dbReference type="EMBL" id="BIFQ01000001">
    <property type="protein sequence ID" value="GCE07746.1"/>
    <property type="molecule type" value="Genomic_DNA"/>
</dbReference>
<evidence type="ECO:0000313" key="5">
    <source>
        <dbReference type="EMBL" id="GCE07746.1"/>
    </source>
</evidence>
<dbReference type="Pfam" id="PF00196">
    <property type="entry name" value="GerE"/>
    <property type="match status" value="1"/>
</dbReference>
<dbReference type="Pfam" id="PF17874">
    <property type="entry name" value="TPR_MalT"/>
    <property type="match status" value="1"/>
</dbReference>
<dbReference type="SUPFAM" id="SSF52540">
    <property type="entry name" value="P-loop containing nucleoside triphosphate hydrolases"/>
    <property type="match status" value="1"/>
</dbReference>
<dbReference type="PANTHER" id="PTHR44688">
    <property type="entry name" value="DNA-BINDING TRANSCRIPTIONAL ACTIVATOR DEVR_DOSR"/>
    <property type="match status" value="1"/>
</dbReference>
<keyword evidence="7" id="KW-1185">Reference proteome</keyword>
<evidence type="ECO:0000256" key="2">
    <source>
        <dbReference type="ARBA" id="ARBA00023125"/>
    </source>
</evidence>
<dbReference type="Pfam" id="PF25873">
    <property type="entry name" value="WHD_MalT"/>
    <property type="match status" value="1"/>
</dbReference>
<dbReference type="InterPro" id="IPR041617">
    <property type="entry name" value="TPR_MalT"/>
</dbReference>
<dbReference type="PANTHER" id="PTHR44688:SF16">
    <property type="entry name" value="DNA-BINDING TRANSCRIPTIONAL ACTIVATOR DEVR_DOSR"/>
    <property type="match status" value="1"/>
</dbReference>
<dbReference type="Gene3D" id="1.25.40.10">
    <property type="entry name" value="Tetratricopeptide repeat domain"/>
    <property type="match status" value="1"/>
</dbReference>
<feature type="domain" description="HTH luxR-type" evidence="4">
    <location>
        <begin position="799"/>
        <end position="864"/>
    </location>
</feature>
<protein>
    <submittedName>
        <fullName evidence="6">LuxR family transcriptional regulator</fullName>
    </submittedName>
</protein>
<dbReference type="AlphaFoldDB" id="A0A401ZTI0"/>
<comment type="caution">
    <text evidence="6">The sequence shown here is derived from an EMBL/GenBank/DDBJ whole genome shotgun (WGS) entry which is preliminary data.</text>
</comment>
<keyword evidence="1" id="KW-0805">Transcription regulation</keyword>
<reference evidence="6" key="2">
    <citation type="journal article" date="2019" name="Int. J. Syst. Evol. Microbiol.">
        <title>Tengunoibacter tsumagoiensis gen. nov., sp. nov., Dictyobacter kobayashii sp. nov., Dictyobacter alpinus sp. nov., and description of Dictyobacteraceae fam. nov. within the order Ktedonobacterales isolated from Tengu-no-mugimeshi, a soil-like granular mass of micro-organisms, and emended descriptions of the genera Ktedonobacter and Dictyobacter.</title>
        <authorList>
            <person name="Wang C."/>
            <person name="Zheng Y."/>
            <person name="Sakai Y."/>
            <person name="Toyoda A."/>
            <person name="Minakuchi Y."/>
            <person name="Abe K."/>
            <person name="Yokota A."/>
            <person name="Yabe S."/>
        </authorList>
    </citation>
    <scope>NUCLEOTIDE SEQUENCE</scope>
    <source>
        <strain evidence="6">S-27</strain>
    </source>
</reference>
<gene>
    <name evidence="5" type="ORF">KDAU_50750</name>
    <name evidence="6" type="ORF">KDAU_74410</name>
</gene>
<evidence type="ECO:0000256" key="1">
    <source>
        <dbReference type="ARBA" id="ARBA00023015"/>
    </source>
</evidence>
<organism evidence="6 7">
    <name type="scientific">Dictyobacter aurantiacus</name>
    <dbReference type="NCBI Taxonomy" id="1936993"/>
    <lineage>
        <taxon>Bacteria</taxon>
        <taxon>Bacillati</taxon>
        <taxon>Chloroflexota</taxon>
        <taxon>Ktedonobacteria</taxon>
        <taxon>Ktedonobacterales</taxon>
        <taxon>Dictyobacteraceae</taxon>
        <taxon>Dictyobacter</taxon>
    </lineage>
</organism>
<name>A0A401ZTI0_9CHLR</name>
<dbReference type="SUPFAM" id="SSF46894">
    <property type="entry name" value="C-terminal effector domain of the bipartite response regulators"/>
    <property type="match status" value="1"/>
</dbReference>
<evidence type="ECO:0000313" key="6">
    <source>
        <dbReference type="EMBL" id="GCE10112.1"/>
    </source>
</evidence>
<dbReference type="Proteomes" id="UP000287224">
    <property type="component" value="Unassembled WGS sequence"/>
</dbReference>
<dbReference type="CDD" id="cd06170">
    <property type="entry name" value="LuxR_C_like"/>
    <property type="match status" value="1"/>
</dbReference>
<accession>A0A401ZTI0</accession>
<dbReference type="GO" id="GO:0003677">
    <property type="term" value="F:DNA binding"/>
    <property type="evidence" value="ECO:0007669"/>
    <property type="project" value="UniProtKB-KW"/>
</dbReference>
<dbReference type="InterPro" id="IPR036388">
    <property type="entry name" value="WH-like_DNA-bd_sf"/>
</dbReference>
<evidence type="ECO:0000259" key="4">
    <source>
        <dbReference type="PROSITE" id="PS50043"/>
    </source>
</evidence>
<dbReference type="SMART" id="SM00421">
    <property type="entry name" value="HTH_LUXR"/>
    <property type="match status" value="1"/>
</dbReference>
<keyword evidence="3" id="KW-0804">Transcription</keyword>
<dbReference type="Gene3D" id="1.10.10.10">
    <property type="entry name" value="Winged helix-like DNA-binding domain superfamily/Winged helix DNA-binding domain"/>
    <property type="match status" value="1"/>
</dbReference>
<dbReference type="GO" id="GO:0006355">
    <property type="term" value="P:regulation of DNA-templated transcription"/>
    <property type="evidence" value="ECO:0007669"/>
    <property type="project" value="InterPro"/>
</dbReference>